<dbReference type="AlphaFoldDB" id="A0A2W7REI0"/>
<keyword evidence="5" id="KW-1185">Reference proteome</keyword>
<dbReference type="OrthoDB" id="418728at2"/>
<sequence>MFTVDFFKAGKGDSFFLTWGQDKEYNLLIDAGQEGTYRFIRPRLALETKLDAILITHVDFDHIGGFFKLLADADFEVNGELKIFMNTPNLVLAPSGSDMVAIDHGIKFEEVLHTKKLHPLPIYLGKNKDNKEIINGLTLQILSPGPEVIDELIKQWTASAIYHQYQDKHQQQNNKVSVDGPTMRPIDEILANPPKPHAWDKDLLNSSSIAFIAHYLGSKIIFLADANPTIIVNELERLGFTKDNPFEADLVKISHHGSKHNTTKELLESLHCTKYFISTDSSGPYYHPARETLILIGSYGRSTKDTPLTIYTNYNMDLAYLLSTKEQKDLNLIFQEINYLEFPDK</sequence>
<keyword evidence="2" id="KW-0378">Hydrolase</keyword>
<dbReference type="Gene3D" id="3.60.15.10">
    <property type="entry name" value="Ribonuclease Z/Hydroxyacylglutathione hydrolase-like"/>
    <property type="match status" value="1"/>
</dbReference>
<evidence type="ECO:0000313" key="3">
    <source>
        <dbReference type="EMBL" id="TXD77376.1"/>
    </source>
</evidence>
<gene>
    <name evidence="3" type="ORF">ESW18_11245</name>
    <name evidence="2" type="ORF">LV84_01389</name>
</gene>
<dbReference type="PANTHER" id="PTHR30619:SF1">
    <property type="entry name" value="RECOMBINATION PROTEIN 2"/>
    <property type="match status" value="1"/>
</dbReference>
<evidence type="ECO:0000313" key="2">
    <source>
        <dbReference type="EMBL" id="PZX59358.1"/>
    </source>
</evidence>
<dbReference type="PANTHER" id="PTHR30619">
    <property type="entry name" value="DNA INTERNALIZATION/COMPETENCE PROTEIN COMEC/REC2"/>
    <property type="match status" value="1"/>
</dbReference>
<dbReference type="Proteomes" id="UP000249115">
    <property type="component" value="Unassembled WGS sequence"/>
</dbReference>
<dbReference type="Pfam" id="PF00753">
    <property type="entry name" value="Lactamase_B"/>
    <property type="match status" value="1"/>
</dbReference>
<dbReference type="RefSeq" id="WP_086501254.1">
    <property type="nucleotide sequence ID" value="NZ_MSSV01000007.1"/>
</dbReference>
<evidence type="ECO:0000259" key="1">
    <source>
        <dbReference type="Pfam" id="PF00753"/>
    </source>
</evidence>
<feature type="domain" description="Metallo-beta-lactamase" evidence="1">
    <location>
        <begin position="13"/>
        <end position="77"/>
    </location>
</feature>
<dbReference type="InterPro" id="IPR001279">
    <property type="entry name" value="Metallo-B-lactamas"/>
</dbReference>
<dbReference type="GO" id="GO:0016787">
    <property type="term" value="F:hydrolase activity"/>
    <property type="evidence" value="ECO:0007669"/>
    <property type="project" value="UniProtKB-KW"/>
</dbReference>
<dbReference type="EMBL" id="QKZU01000004">
    <property type="protein sequence ID" value="PZX59358.1"/>
    <property type="molecule type" value="Genomic_DNA"/>
</dbReference>
<reference evidence="3 5" key="2">
    <citation type="submission" date="2019-08" db="EMBL/GenBank/DDBJ databases">
        <title>Genome of Algoriphagus ratkowskyi IC026.</title>
        <authorList>
            <person name="Bowman J.P."/>
        </authorList>
    </citation>
    <scope>NUCLEOTIDE SEQUENCE [LARGE SCALE GENOMIC DNA]</scope>
    <source>
        <strain evidence="3 5">IC026</strain>
    </source>
</reference>
<dbReference type="SUPFAM" id="SSF56281">
    <property type="entry name" value="Metallo-hydrolase/oxidoreductase"/>
    <property type="match status" value="1"/>
</dbReference>
<reference evidence="2 4" key="1">
    <citation type="submission" date="2018-06" db="EMBL/GenBank/DDBJ databases">
        <title>Genomic Encyclopedia of Archaeal and Bacterial Type Strains, Phase II (KMG-II): from individual species to whole genera.</title>
        <authorList>
            <person name="Goeker M."/>
        </authorList>
    </citation>
    <scope>NUCLEOTIDE SEQUENCE [LARGE SCALE GENOMIC DNA]</scope>
    <source>
        <strain evidence="2 4">DSM 22686</strain>
    </source>
</reference>
<accession>A0A2W7REI0</accession>
<dbReference type="InterPro" id="IPR052159">
    <property type="entry name" value="Competence_DNA_uptake"/>
</dbReference>
<proteinExistence type="predicted"/>
<organism evidence="2 4">
    <name type="scientific">Algoriphagus ratkowskyi</name>
    <dbReference type="NCBI Taxonomy" id="57028"/>
    <lineage>
        <taxon>Bacteria</taxon>
        <taxon>Pseudomonadati</taxon>
        <taxon>Bacteroidota</taxon>
        <taxon>Cytophagia</taxon>
        <taxon>Cytophagales</taxon>
        <taxon>Cyclobacteriaceae</taxon>
        <taxon>Algoriphagus</taxon>
    </lineage>
</organism>
<name>A0A2W7REI0_9BACT</name>
<evidence type="ECO:0000313" key="5">
    <source>
        <dbReference type="Proteomes" id="UP000321927"/>
    </source>
</evidence>
<dbReference type="Proteomes" id="UP000321927">
    <property type="component" value="Unassembled WGS sequence"/>
</dbReference>
<comment type="caution">
    <text evidence="2">The sequence shown here is derived from an EMBL/GenBank/DDBJ whole genome shotgun (WGS) entry which is preliminary data.</text>
</comment>
<protein>
    <submittedName>
        <fullName evidence="2">Beta-lactamase superfamily II metal-dependent hydrolase</fullName>
    </submittedName>
    <submittedName>
        <fullName evidence="3">MBL fold metallo-hydrolase</fullName>
    </submittedName>
</protein>
<dbReference type="EMBL" id="VORV01000007">
    <property type="protein sequence ID" value="TXD77376.1"/>
    <property type="molecule type" value="Genomic_DNA"/>
</dbReference>
<dbReference type="InterPro" id="IPR036866">
    <property type="entry name" value="RibonucZ/Hydroxyglut_hydro"/>
</dbReference>
<evidence type="ECO:0000313" key="4">
    <source>
        <dbReference type="Proteomes" id="UP000249115"/>
    </source>
</evidence>